<feature type="region of interest" description="Disordered" evidence="1">
    <location>
        <begin position="418"/>
        <end position="492"/>
    </location>
</feature>
<feature type="region of interest" description="Disordered" evidence="1">
    <location>
        <begin position="1"/>
        <end position="40"/>
    </location>
</feature>
<keyword evidence="3" id="KW-1185">Reference proteome</keyword>
<dbReference type="OrthoDB" id="4087146at2759"/>
<feature type="compositionally biased region" description="Polar residues" evidence="1">
    <location>
        <begin position="175"/>
        <end position="185"/>
    </location>
</feature>
<gene>
    <name evidence="2" type="ORF">SAMEA4029010_CIC11G00000000865</name>
</gene>
<evidence type="ECO:0000313" key="2">
    <source>
        <dbReference type="EMBL" id="SGZ50955.1"/>
    </source>
</evidence>
<dbReference type="AlphaFoldDB" id="A0A1L0BIK6"/>
<feature type="compositionally biased region" description="Basic and acidic residues" evidence="1">
    <location>
        <begin position="442"/>
        <end position="473"/>
    </location>
</feature>
<accession>A0A1L0BIK6</accession>
<dbReference type="Proteomes" id="UP000182334">
    <property type="component" value="Chromosome II"/>
</dbReference>
<feature type="region of interest" description="Disordered" evidence="1">
    <location>
        <begin position="171"/>
        <end position="205"/>
    </location>
</feature>
<feature type="compositionally biased region" description="Low complexity" evidence="1">
    <location>
        <begin position="186"/>
        <end position="201"/>
    </location>
</feature>
<evidence type="ECO:0000256" key="1">
    <source>
        <dbReference type="SAM" id="MobiDB-lite"/>
    </source>
</evidence>
<feature type="region of interest" description="Disordered" evidence="1">
    <location>
        <begin position="504"/>
        <end position="525"/>
    </location>
</feature>
<sequence>MSAFFLLAPPPAPKDKRRSSKTSSNSGRISHRSARRSDSGLAKSIMAANIGTDKKPKKLFDPKKLQYVDAEELMTPFEKKLHIFEEKLLGFKKSDKFAEYTESLNSSFRESKHLGKYTPLMTLDALTHMRYCYFEQFEPELLEVQARLAQSTPPYVELVLYNERLARYTTDSRTKSMSQRHSVSASPQSRNSSQGRNNSISTYSPLGRDTRPDLLLRLSDEFILNTSAIRLLLLQPLFWNDVYLDMKVATNPEHYDWLPNRDVAQNFMIDLMDVAFSHVHCFSCDVEDTPDLNQDEIFELKKQQYFYFGVQGQKDLATLNLHLHETFVVNMTHVPIGLKEAEVCTVVKELCQCVCDNLLIQYYGRRQAEYILEHFGEYIGVIADIMIRTTNYEETIVNETLQAREQKNSRFKSKKLMSNRLVSTSDRSPRSIKQLDTNVGDKSAKDRSGLDRVDRNYRIEESYKPDKSDKPDRSYSPTTQGPRLFPDTSSLESQLTSIFDPQHCESSYPALTHTQPVQLEEPKKQKKSFFGFGKLKRLVR</sequence>
<protein>
    <submittedName>
        <fullName evidence="2">CIC11C00000000865</fullName>
    </submittedName>
</protein>
<name>A0A1L0BIK6_9ASCO</name>
<feature type="compositionally biased region" description="Polar residues" evidence="1">
    <location>
        <begin position="475"/>
        <end position="492"/>
    </location>
</feature>
<organism evidence="2 3">
    <name type="scientific">Sungouiella intermedia</name>
    <dbReference type="NCBI Taxonomy" id="45354"/>
    <lineage>
        <taxon>Eukaryota</taxon>
        <taxon>Fungi</taxon>
        <taxon>Dikarya</taxon>
        <taxon>Ascomycota</taxon>
        <taxon>Saccharomycotina</taxon>
        <taxon>Pichiomycetes</taxon>
        <taxon>Metschnikowiaceae</taxon>
        <taxon>Sungouiella</taxon>
    </lineage>
</organism>
<dbReference type="EMBL" id="LT635757">
    <property type="protein sequence ID" value="SGZ50955.1"/>
    <property type="molecule type" value="Genomic_DNA"/>
</dbReference>
<proteinExistence type="predicted"/>
<evidence type="ECO:0000313" key="3">
    <source>
        <dbReference type="Proteomes" id="UP000182334"/>
    </source>
</evidence>
<reference evidence="2 3" key="1">
    <citation type="submission" date="2016-10" db="EMBL/GenBank/DDBJ databases">
        <authorList>
            <person name="de Groot N.N."/>
        </authorList>
    </citation>
    <scope>NUCLEOTIDE SEQUENCE [LARGE SCALE GENOMIC DNA]</scope>
    <source>
        <strain evidence="2 3">CBS 141442</strain>
    </source>
</reference>